<proteinExistence type="predicted"/>
<dbReference type="Pfam" id="PF01966">
    <property type="entry name" value="HD"/>
    <property type="match status" value="1"/>
</dbReference>
<protein>
    <recommendedName>
        <fullName evidence="1">HD domain-containing protein</fullName>
    </recommendedName>
</protein>
<reference evidence="2" key="1">
    <citation type="journal article" date="2014" name="Front. Microbiol.">
        <title>High frequency of phylogenetically diverse reductive dehalogenase-homologous genes in deep subseafloor sedimentary metagenomes.</title>
        <authorList>
            <person name="Kawai M."/>
            <person name="Futagami T."/>
            <person name="Toyoda A."/>
            <person name="Takaki Y."/>
            <person name="Nishi S."/>
            <person name="Hori S."/>
            <person name="Arai W."/>
            <person name="Tsubouchi T."/>
            <person name="Morono Y."/>
            <person name="Uchiyama I."/>
            <person name="Ito T."/>
            <person name="Fujiyama A."/>
            <person name="Inagaki F."/>
            <person name="Takami H."/>
        </authorList>
    </citation>
    <scope>NUCLEOTIDE SEQUENCE</scope>
    <source>
        <strain evidence="2">Expedition CK06-06</strain>
    </source>
</reference>
<organism evidence="2">
    <name type="scientific">marine sediment metagenome</name>
    <dbReference type="NCBI Taxonomy" id="412755"/>
    <lineage>
        <taxon>unclassified sequences</taxon>
        <taxon>metagenomes</taxon>
        <taxon>ecological metagenomes</taxon>
    </lineage>
</organism>
<dbReference type="AlphaFoldDB" id="X1RQB8"/>
<gene>
    <name evidence="2" type="ORF">S12H4_14572</name>
</gene>
<dbReference type="InterPro" id="IPR006674">
    <property type="entry name" value="HD_domain"/>
</dbReference>
<dbReference type="EMBL" id="BARW01006951">
    <property type="protein sequence ID" value="GAI82912.1"/>
    <property type="molecule type" value="Genomic_DNA"/>
</dbReference>
<comment type="caution">
    <text evidence="2">The sequence shown here is derived from an EMBL/GenBank/DDBJ whole genome shotgun (WGS) entry which is preliminary data.</text>
</comment>
<dbReference type="PANTHER" id="PTHR38659:SF1">
    <property type="entry name" value="METAL DEPENDENT PHOSPHOHYDROLASE"/>
    <property type="match status" value="1"/>
</dbReference>
<dbReference type="Gene3D" id="1.10.3210.10">
    <property type="entry name" value="Hypothetical protein af1432"/>
    <property type="match status" value="1"/>
</dbReference>
<dbReference type="PANTHER" id="PTHR38659">
    <property type="entry name" value="METAL-DEPENDENT PHOSPHOHYDROLASE"/>
    <property type="match status" value="1"/>
</dbReference>
<evidence type="ECO:0000259" key="1">
    <source>
        <dbReference type="Pfam" id="PF01966"/>
    </source>
</evidence>
<accession>X1RQB8</accession>
<dbReference type="SUPFAM" id="SSF109604">
    <property type="entry name" value="HD-domain/PDEase-like"/>
    <property type="match status" value="1"/>
</dbReference>
<feature type="domain" description="HD" evidence="1">
    <location>
        <begin position="23"/>
        <end position="62"/>
    </location>
</feature>
<evidence type="ECO:0000313" key="2">
    <source>
        <dbReference type="EMBL" id="GAI82912.1"/>
    </source>
</evidence>
<name>X1RQB8_9ZZZZ</name>
<sequence length="66" mass="7772">MSISREKAWKLLNEYVDSKSLQKHSLAVEVVMLAYARKYGEDEEKWGICGLLHDFDFEKFPDKHPN</sequence>
<feature type="non-terminal residue" evidence="2">
    <location>
        <position position="66"/>
    </location>
</feature>